<dbReference type="SUPFAM" id="SSF52743">
    <property type="entry name" value="Subtilisin-like"/>
    <property type="match status" value="1"/>
</dbReference>
<evidence type="ECO:0000256" key="2">
    <source>
        <dbReference type="ARBA" id="ARBA00022670"/>
    </source>
</evidence>
<keyword evidence="9" id="KW-1185">Reference proteome</keyword>
<comment type="similarity">
    <text evidence="1 5">Belongs to the peptidase S8 family.</text>
</comment>
<keyword evidence="3 5" id="KW-0378">Hydrolase</keyword>
<reference evidence="8 9" key="1">
    <citation type="journal article" date="2014" name="Int. J. Syst. Evol. Microbiol.">
        <title>Phaeodactylibacter xiamenensis gen. nov., sp. nov., a member of the family Saprospiraceae isolated from the marine alga Phaeodactylum tricornutum.</title>
        <authorList>
            <person name="Chen Z.Jr."/>
            <person name="Lei X."/>
            <person name="Lai Q."/>
            <person name="Li Y."/>
            <person name="Zhang B."/>
            <person name="Zhang J."/>
            <person name="Zhang H."/>
            <person name="Yang L."/>
            <person name="Zheng W."/>
            <person name="Tian Y."/>
            <person name="Yu Z."/>
            <person name="Xu H.Jr."/>
            <person name="Zheng T."/>
        </authorList>
    </citation>
    <scope>NUCLEOTIDE SEQUENCE [LARGE SCALE GENOMIC DNA]</scope>
    <source>
        <strain evidence="8 9">KD52</strain>
    </source>
</reference>
<dbReference type="STRING" id="1524460.IX84_20915"/>
<feature type="active site" description="Charge relay system" evidence="5">
    <location>
        <position position="284"/>
    </location>
</feature>
<dbReference type="GO" id="GO:0006508">
    <property type="term" value="P:proteolysis"/>
    <property type="evidence" value="ECO:0007669"/>
    <property type="project" value="UniProtKB-KW"/>
</dbReference>
<dbReference type="Pfam" id="PF00082">
    <property type="entry name" value="Peptidase_S8"/>
    <property type="match status" value="1"/>
</dbReference>
<evidence type="ECO:0000256" key="6">
    <source>
        <dbReference type="SAM" id="SignalP"/>
    </source>
</evidence>
<dbReference type="InterPro" id="IPR036852">
    <property type="entry name" value="Peptidase_S8/S53_dom_sf"/>
</dbReference>
<evidence type="ECO:0000256" key="3">
    <source>
        <dbReference type="ARBA" id="ARBA00022801"/>
    </source>
</evidence>
<evidence type="ECO:0000259" key="7">
    <source>
        <dbReference type="Pfam" id="PF00082"/>
    </source>
</evidence>
<dbReference type="PANTHER" id="PTHR43806:SF11">
    <property type="entry name" value="CEREVISIN-RELATED"/>
    <property type="match status" value="1"/>
</dbReference>
<feature type="domain" description="Peptidase S8/S53" evidence="7">
    <location>
        <begin position="226"/>
        <end position="501"/>
    </location>
</feature>
<feature type="active site" description="Charge relay system" evidence="5">
    <location>
        <position position="455"/>
    </location>
</feature>
<evidence type="ECO:0000313" key="9">
    <source>
        <dbReference type="Proteomes" id="UP000029736"/>
    </source>
</evidence>
<evidence type="ECO:0000313" key="8">
    <source>
        <dbReference type="EMBL" id="KGE86497.1"/>
    </source>
</evidence>
<gene>
    <name evidence="8" type="ORF">IX84_20915</name>
</gene>
<dbReference type="OrthoDB" id="1489355at2"/>
<protein>
    <submittedName>
        <fullName evidence="8">Protease</fullName>
    </submittedName>
</protein>
<dbReference type="InterPro" id="IPR050131">
    <property type="entry name" value="Peptidase_S8_subtilisin-like"/>
</dbReference>
<dbReference type="GO" id="GO:0005615">
    <property type="term" value="C:extracellular space"/>
    <property type="evidence" value="ECO:0007669"/>
    <property type="project" value="TreeGrafter"/>
</dbReference>
<dbReference type="AlphaFoldDB" id="A0A098S5J8"/>
<keyword evidence="4 5" id="KW-0720">Serine protease</keyword>
<feature type="chain" id="PRO_5001947638" evidence="6">
    <location>
        <begin position="26"/>
        <end position="510"/>
    </location>
</feature>
<accession>A0A098S5J8</accession>
<evidence type="ECO:0000256" key="4">
    <source>
        <dbReference type="ARBA" id="ARBA00022825"/>
    </source>
</evidence>
<dbReference type="EMBL" id="JPOS01000078">
    <property type="protein sequence ID" value="KGE86497.1"/>
    <property type="molecule type" value="Genomic_DNA"/>
</dbReference>
<keyword evidence="6" id="KW-0732">Signal</keyword>
<dbReference type="InterPro" id="IPR000209">
    <property type="entry name" value="Peptidase_S8/S53_dom"/>
</dbReference>
<feature type="active site" description="Charge relay system" evidence="5">
    <location>
        <position position="235"/>
    </location>
</feature>
<feature type="signal peptide" evidence="6">
    <location>
        <begin position="1"/>
        <end position="25"/>
    </location>
</feature>
<dbReference type="Proteomes" id="UP000029736">
    <property type="component" value="Unassembled WGS sequence"/>
</dbReference>
<evidence type="ECO:0000256" key="1">
    <source>
        <dbReference type="ARBA" id="ARBA00011073"/>
    </source>
</evidence>
<comment type="caution">
    <text evidence="8">The sequence shown here is derived from an EMBL/GenBank/DDBJ whole genome shotgun (WGS) entry which is preliminary data.</text>
</comment>
<sequence>MKFSNLLLLALVAFALMTCSKMELATPEKAHQNDPMTKAEMDQIIEETLLATNTVYYWKDATDRMIWSASVRSDSVMSLGYQPAGFERIEERIHEIDLASEEWSAVKDQLITFVVEATNAAYPDLNAKAEDLFLNLDEAYLPTLDVRIFNQEIIEKLRQMPEVRYIEPMSYTMGEIDRRSDSGCGYSPASNLPSADFTTVSPNAKVPWNFSHPSMNVPGAWSTSTGSGIKVALIDTGTSPNQSKLGNEFNSGFSSGRSLERLGTHVSGWWWWASNDGPNDACGHGTQMAGLIAAPRSTTGSTLGAAYNCNLKAFRATTDVIINSGSEKDGVRDALVISGNDSAVKIISMSIGDVFYSSTVADGIFYAFNRGKLMFAAAGTSLSWTSWWGVIFPANMAQTVAVTGIRDNMNQRCHTCHEGPEVDFVAVMQRASNTSRTSLTLAMSGSQPAYVGGSSAATATTAGIAALVWATNPNQSRSQVMQRLMNASSNYPARDGNFGWGTINAAQAVQ</sequence>
<proteinExistence type="inferred from homology"/>
<keyword evidence="2 5" id="KW-0645">Protease</keyword>
<name>A0A098S5J8_9BACT</name>
<organism evidence="8 9">
    <name type="scientific">Phaeodactylibacter xiamenensis</name>
    <dbReference type="NCBI Taxonomy" id="1524460"/>
    <lineage>
        <taxon>Bacteria</taxon>
        <taxon>Pseudomonadati</taxon>
        <taxon>Bacteroidota</taxon>
        <taxon>Saprospiria</taxon>
        <taxon>Saprospirales</taxon>
        <taxon>Haliscomenobacteraceae</taxon>
        <taxon>Phaeodactylibacter</taxon>
    </lineage>
</organism>
<dbReference type="GO" id="GO:0004252">
    <property type="term" value="F:serine-type endopeptidase activity"/>
    <property type="evidence" value="ECO:0007669"/>
    <property type="project" value="UniProtKB-UniRule"/>
</dbReference>
<dbReference type="InterPro" id="IPR015500">
    <property type="entry name" value="Peptidase_S8_subtilisin-rel"/>
</dbReference>
<evidence type="ECO:0000256" key="5">
    <source>
        <dbReference type="PROSITE-ProRule" id="PRU01240"/>
    </source>
</evidence>
<dbReference type="RefSeq" id="WP_044224876.1">
    <property type="nucleotide sequence ID" value="NZ_JBKAGJ010000025.1"/>
</dbReference>
<dbReference type="Gene3D" id="3.40.50.200">
    <property type="entry name" value="Peptidase S8/S53 domain"/>
    <property type="match status" value="1"/>
</dbReference>
<dbReference type="PRINTS" id="PR00723">
    <property type="entry name" value="SUBTILISIN"/>
</dbReference>
<dbReference type="PROSITE" id="PS51892">
    <property type="entry name" value="SUBTILASE"/>
    <property type="match status" value="1"/>
</dbReference>
<dbReference type="PANTHER" id="PTHR43806">
    <property type="entry name" value="PEPTIDASE S8"/>
    <property type="match status" value="1"/>
</dbReference>